<protein>
    <submittedName>
        <fullName evidence="1">Uncharacterized protein</fullName>
    </submittedName>
</protein>
<dbReference type="Proteomes" id="UP001233172">
    <property type="component" value="Unassembled WGS sequence"/>
</dbReference>
<evidence type="ECO:0000313" key="2">
    <source>
        <dbReference type="Proteomes" id="UP001233172"/>
    </source>
</evidence>
<dbReference type="AlphaFoldDB" id="A0AAD8C2M4"/>
<accession>A0AAD8C2M4</accession>
<reference evidence="1" key="1">
    <citation type="journal article" date="2023" name="PLoS Negl. Trop. Dis.">
        <title>A genome sequence for Biomphalaria pfeifferi, the major vector snail for the human-infecting parasite Schistosoma mansoni.</title>
        <authorList>
            <person name="Bu L."/>
            <person name="Lu L."/>
            <person name="Laidemitt M.R."/>
            <person name="Zhang S.M."/>
            <person name="Mutuku M."/>
            <person name="Mkoji G."/>
            <person name="Steinauer M."/>
            <person name="Loker E.S."/>
        </authorList>
    </citation>
    <scope>NUCLEOTIDE SEQUENCE</scope>
    <source>
        <strain evidence="1">KasaAsao</strain>
    </source>
</reference>
<organism evidence="1 2">
    <name type="scientific">Biomphalaria pfeifferi</name>
    <name type="common">Bloodfluke planorb</name>
    <name type="synonym">Freshwater snail</name>
    <dbReference type="NCBI Taxonomy" id="112525"/>
    <lineage>
        <taxon>Eukaryota</taxon>
        <taxon>Metazoa</taxon>
        <taxon>Spiralia</taxon>
        <taxon>Lophotrochozoa</taxon>
        <taxon>Mollusca</taxon>
        <taxon>Gastropoda</taxon>
        <taxon>Heterobranchia</taxon>
        <taxon>Euthyneura</taxon>
        <taxon>Panpulmonata</taxon>
        <taxon>Hygrophila</taxon>
        <taxon>Lymnaeoidea</taxon>
        <taxon>Planorbidae</taxon>
        <taxon>Biomphalaria</taxon>
    </lineage>
</organism>
<evidence type="ECO:0000313" key="1">
    <source>
        <dbReference type="EMBL" id="KAK0065396.1"/>
    </source>
</evidence>
<keyword evidence="2" id="KW-1185">Reference proteome</keyword>
<dbReference type="EMBL" id="JASAOG010000014">
    <property type="protein sequence ID" value="KAK0065396.1"/>
    <property type="molecule type" value="Genomic_DNA"/>
</dbReference>
<comment type="caution">
    <text evidence="1">The sequence shown here is derived from an EMBL/GenBank/DDBJ whole genome shotgun (WGS) entry which is preliminary data.</text>
</comment>
<name>A0AAD8C2M4_BIOPF</name>
<gene>
    <name evidence="1" type="ORF">Bpfe_005422</name>
</gene>
<proteinExistence type="predicted"/>
<reference evidence="1" key="2">
    <citation type="submission" date="2023-04" db="EMBL/GenBank/DDBJ databases">
        <authorList>
            <person name="Bu L."/>
            <person name="Lu L."/>
            <person name="Laidemitt M.R."/>
            <person name="Zhang S.M."/>
            <person name="Mutuku M."/>
            <person name="Mkoji G."/>
            <person name="Steinauer M."/>
            <person name="Loker E.S."/>
        </authorList>
    </citation>
    <scope>NUCLEOTIDE SEQUENCE</scope>
    <source>
        <strain evidence="1">KasaAsao</strain>
        <tissue evidence="1">Whole Snail</tissue>
    </source>
</reference>
<sequence>MSPLLQSIKTGKYHHCSKVSSWKCHHCSKKSQKIHNCFKMLPLIQDVILENFTTTPRCHSKNVINAHKITKYSQLLQSVITAPRCHPEKFHHCGKISQQELLSLLQDVILENVTTGKCYHCYNMCWKMSHFSKILPLENVTTAPRCHSGKCHHCSRRSDGKCHFSKNHRWKMSPVLLNINTGKCHHFSKNHRWKMSPVLQNISKRKCHHCSEM</sequence>